<feature type="transmembrane region" description="Helical" evidence="10">
    <location>
        <begin position="484"/>
        <end position="505"/>
    </location>
</feature>
<dbReference type="GO" id="GO:0006508">
    <property type="term" value="P:proteolysis"/>
    <property type="evidence" value="ECO:0007669"/>
    <property type="project" value="UniProtKB-KW"/>
</dbReference>
<keyword evidence="9 10" id="KW-0472">Membrane</keyword>
<gene>
    <name evidence="13" type="ORF">TWF730_006776</name>
</gene>
<keyword evidence="8 10" id="KW-1133">Transmembrane helix</keyword>
<comment type="caution">
    <text evidence="10">Lacks conserved residue(s) required for the propagation of feature annotation.</text>
</comment>
<comment type="caution">
    <text evidence="13">The sequence shown here is derived from an EMBL/GenBank/DDBJ whole genome shotgun (WGS) entry which is preliminary data.</text>
</comment>
<feature type="transmembrane region" description="Helical" evidence="10">
    <location>
        <begin position="196"/>
        <end position="214"/>
    </location>
</feature>
<comment type="similarity">
    <text evidence="3 10">Belongs to the peptidase S54 family.</text>
</comment>
<dbReference type="AlphaFoldDB" id="A0AAV9VLI2"/>
<dbReference type="EMBL" id="JAVHNS010000003">
    <property type="protein sequence ID" value="KAK6360640.1"/>
    <property type="molecule type" value="Genomic_DNA"/>
</dbReference>
<dbReference type="PANTHER" id="PTHR22936:SF69">
    <property type="entry name" value="RHOMBOID-LIKE PROTEIN"/>
    <property type="match status" value="1"/>
</dbReference>
<evidence type="ECO:0000256" key="10">
    <source>
        <dbReference type="RuleBase" id="RU362115"/>
    </source>
</evidence>
<feature type="transmembrane region" description="Helical" evidence="10">
    <location>
        <begin position="362"/>
        <end position="385"/>
    </location>
</feature>
<dbReference type="InterPro" id="IPR022764">
    <property type="entry name" value="Peptidase_S54_rhomboid_dom"/>
</dbReference>
<keyword evidence="6 10" id="KW-0378">Hydrolase</keyword>
<dbReference type="SUPFAM" id="SSF144091">
    <property type="entry name" value="Rhomboid-like"/>
    <property type="match status" value="1"/>
</dbReference>
<evidence type="ECO:0000256" key="11">
    <source>
        <dbReference type="SAM" id="MobiDB-lite"/>
    </source>
</evidence>
<dbReference type="GO" id="GO:0004252">
    <property type="term" value="F:serine-type endopeptidase activity"/>
    <property type="evidence" value="ECO:0007669"/>
    <property type="project" value="InterPro"/>
</dbReference>
<keyword evidence="14" id="KW-1185">Reference proteome</keyword>
<feature type="transmembrane region" description="Helical" evidence="10">
    <location>
        <begin position="335"/>
        <end position="356"/>
    </location>
</feature>
<evidence type="ECO:0000256" key="8">
    <source>
        <dbReference type="ARBA" id="ARBA00022989"/>
    </source>
</evidence>
<feature type="transmembrane region" description="Helical" evidence="10">
    <location>
        <begin position="301"/>
        <end position="323"/>
    </location>
</feature>
<evidence type="ECO:0000256" key="1">
    <source>
        <dbReference type="ARBA" id="ARBA00000156"/>
    </source>
</evidence>
<evidence type="ECO:0000256" key="9">
    <source>
        <dbReference type="ARBA" id="ARBA00023136"/>
    </source>
</evidence>
<evidence type="ECO:0000256" key="4">
    <source>
        <dbReference type="ARBA" id="ARBA00022670"/>
    </source>
</evidence>
<feature type="compositionally biased region" description="Polar residues" evidence="11">
    <location>
        <begin position="99"/>
        <end position="111"/>
    </location>
</feature>
<dbReference type="GO" id="GO:0016020">
    <property type="term" value="C:membrane"/>
    <property type="evidence" value="ECO:0007669"/>
    <property type="project" value="UniProtKB-SubCell"/>
</dbReference>
<dbReference type="Gene3D" id="1.20.1540.10">
    <property type="entry name" value="Rhomboid-like"/>
    <property type="match status" value="1"/>
</dbReference>
<comment type="catalytic activity">
    <reaction evidence="1 10">
        <text>Cleaves type-1 transmembrane domains using a catalytic dyad composed of serine and histidine that are contributed by different transmembrane domains.</text>
        <dbReference type="EC" id="3.4.21.105"/>
    </reaction>
</comment>
<proteinExistence type="inferred from homology"/>
<accession>A0AAV9VLI2</accession>
<dbReference type="InterPro" id="IPR002610">
    <property type="entry name" value="Peptidase_S54_rhomboid-like"/>
</dbReference>
<evidence type="ECO:0000256" key="5">
    <source>
        <dbReference type="ARBA" id="ARBA00022692"/>
    </source>
</evidence>
<evidence type="ECO:0000259" key="12">
    <source>
        <dbReference type="Pfam" id="PF01694"/>
    </source>
</evidence>
<reference evidence="13 14" key="1">
    <citation type="submission" date="2019-10" db="EMBL/GenBank/DDBJ databases">
        <authorList>
            <person name="Palmer J.M."/>
        </authorList>
    </citation>
    <scope>NUCLEOTIDE SEQUENCE [LARGE SCALE GENOMIC DNA]</scope>
    <source>
        <strain evidence="13 14">TWF730</strain>
    </source>
</reference>
<evidence type="ECO:0000256" key="6">
    <source>
        <dbReference type="ARBA" id="ARBA00022801"/>
    </source>
</evidence>
<evidence type="ECO:0000256" key="2">
    <source>
        <dbReference type="ARBA" id="ARBA00004141"/>
    </source>
</evidence>
<evidence type="ECO:0000256" key="7">
    <source>
        <dbReference type="ARBA" id="ARBA00022825"/>
    </source>
</evidence>
<feature type="compositionally biased region" description="Low complexity" evidence="11">
    <location>
        <begin position="67"/>
        <end position="77"/>
    </location>
</feature>
<dbReference type="PANTHER" id="PTHR22936">
    <property type="entry name" value="RHOMBOID-RELATED"/>
    <property type="match status" value="1"/>
</dbReference>
<keyword evidence="7 10" id="KW-0720">Serine protease</keyword>
<comment type="function">
    <text evidence="10">Serine protease involved in intramembrane proteolysis.</text>
</comment>
<feature type="transmembrane region" description="Helical" evidence="10">
    <location>
        <begin position="397"/>
        <end position="413"/>
    </location>
</feature>
<name>A0AAV9VLI2_9PEZI</name>
<dbReference type="Pfam" id="PF01694">
    <property type="entry name" value="Rhomboid"/>
    <property type="match status" value="1"/>
</dbReference>
<comment type="subcellular location">
    <subcellularLocation>
        <location evidence="2 10">Membrane</location>
        <topology evidence="2 10">Multi-pass membrane protein</topology>
    </subcellularLocation>
</comment>
<keyword evidence="5 10" id="KW-0812">Transmembrane</keyword>
<organism evidence="13 14">
    <name type="scientific">Orbilia blumenaviensis</name>
    <dbReference type="NCBI Taxonomy" id="1796055"/>
    <lineage>
        <taxon>Eukaryota</taxon>
        <taxon>Fungi</taxon>
        <taxon>Dikarya</taxon>
        <taxon>Ascomycota</taxon>
        <taxon>Pezizomycotina</taxon>
        <taxon>Orbiliomycetes</taxon>
        <taxon>Orbiliales</taxon>
        <taxon>Orbiliaceae</taxon>
        <taxon>Orbilia</taxon>
    </lineage>
</organism>
<keyword evidence="4 10" id="KW-0645">Protease</keyword>
<evidence type="ECO:0000313" key="14">
    <source>
        <dbReference type="Proteomes" id="UP001373714"/>
    </source>
</evidence>
<evidence type="ECO:0000313" key="13">
    <source>
        <dbReference type="EMBL" id="KAK6360640.1"/>
    </source>
</evidence>
<protein>
    <recommendedName>
        <fullName evidence="10">Rhomboid-type serine protease</fullName>
        <ecNumber evidence="10">3.4.21.105</ecNumber>
    </recommendedName>
</protein>
<feature type="domain" description="Peptidase S54 rhomboid" evidence="12">
    <location>
        <begin position="299"/>
        <end position="437"/>
    </location>
</feature>
<dbReference type="InterPro" id="IPR035952">
    <property type="entry name" value="Rhomboid-like_sf"/>
</dbReference>
<dbReference type="EC" id="3.4.21.105" evidence="10"/>
<evidence type="ECO:0000256" key="3">
    <source>
        <dbReference type="ARBA" id="ARBA00009045"/>
    </source>
</evidence>
<dbReference type="Proteomes" id="UP001373714">
    <property type="component" value="Unassembled WGS sequence"/>
</dbReference>
<sequence length="548" mass="60674">MSAYDYYNNSNHNPAGTGMGMGTGTPDGTRTDAAATRLHNETPLSATTTTTISPGHVSSPPSPSSNPSPYYSQPYSHSKADTNNSSPYNPSLEDVRTTYKPSQEPYSLQEDTSYHGPLYNYDTNRSSSYGENIPLSEHPQHMAGASHMPAYNQNNNYHNNGNGGRNNNGTLPHPVPPMREKQLGFWARKRHKTIPFFCYAVSIIQVAVFIAEIVKNAQITGSPIQTKPSFNPMIGPSPYVMINMGARFVPCMKDTLTVGSSVSRPWACPNTTTLTVSTQDGTACSIQELCGFQDFTTPNQWWRFITPIFMHAGLIHIAFNLLIQLRLGTDMEREIGIIRFSVVYIASGIFGFVLGGNFAPQGLASTGASGALFGILALVLLDLFYTWKQRESPVKDLIFLLIDFAISFVLGLLPGVDNFAHIGGFLMGIALGLAFMRSPPALQSKLGKGDAYNSMSSASIQNQGLRRLLRDPVGFFRGRNPFWWVWWLLRAAMLALSVIAFILLLRNFYIFNGECSWCRYFTCLPVSNWCDIGNLQRIEQTPARKFKF</sequence>
<feature type="compositionally biased region" description="Low complexity" evidence="11">
    <location>
        <begin position="47"/>
        <end position="59"/>
    </location>
</feature>
<feature type="region of interest" description="Disordered" evidence="11">
    <location>
        <begin position="1"/>
        <end position="119"/>
    </location>
</feature>
<feature type="compositionally biased region" description="Low complexity" evidence="11">
    <location>
        <begin position="26"/>
        <end position="37"/>
    </location>
</feature>